<evidence type="ECO:0000313" key="3">
    <source>
        <dbReference type="Proteomes" id="UP001642484"/>
    </source>
</evidence>
<feature type="region of interest" description="Disordered" evidence="1">
    <location>
        <begin position="471"/>
        <end position="506"/>
    </location>
</feature>
<feature type="compositionally biased region" description="Basic residues" evidence="1">
    <location>
        <begin position="471"/>
        <end position="482"/>
    </location>
</feature>
<accession>A0ABP0P5M0</accession>
<dbReference type="PANTHER" id="PTHR31630">
    <property type="entry name" value="PHYTANOYL-COA DIOXYGENASE-RELATED-RELATED"/>
    <property type="match status" value="1"/>
</dbReference>
<name>A0ABP0P5M0_9DINO</name>
<evidence type="ECO:0000256" key="1">
    <source>
        <dbReference type="SAM" id="MobiDB-lite"/>
    </source>
</evidence>
<feature type="region of interest" description="Disordered" evidence="1">
    <location>
        <begin position="1"/>
        <end position="44"/>
    </location>
</feature>
<organism evidence="2 3">
    <name type="scientific">Durusdinium trenchii</name>
    <dbReference type="NCBI Taxonomy" id="1381693"/>
    <lineage>
        <taxon>Eukaryota</taxon>
        <taxon>Sar</taxon>
        <taxon>Alveolata</taxon>
        <taxon>Dinophyceae</taxon>
        <taxon>Suessiales</taxon>
        <taxon>Symbiodiniaceae</taxon>
        <taxon>Durusdinium</taxon>
    </lineage>
</organism>
<dbReference type="PANTHER" id="PTHR31630:SF6">
    <property type="entry name" value="PHYTANOYL-COA DIOXYGENASE-RELATED"/>
    <property type="match status" value="1"/>
</dbReference>
<dbReference type="InterPro" id="IPR008775">
    <property type="entry name" value="Phytyl_CoA_dOase-like"/>
</dbReference>
<dbReference type="Proteomes" id="UP001642484">
    <property type="component" value="Unassembled WGS sequence"/>
</dbReference>
<dbReference type="EMBL" id="CAXAMN010022584">
    <property type="protein sequence ID" value="CAK9070953.1"/>
    <property type="molecule type" value="Genomic_DNA"/>
</dbReference>
<protein>
    <recommendedName>
        <fullName evidence="4">Phytanoyl-CoA dioxygenase</fullName>
    </recommendedName>
</protein>
<feature type="compositionally biased region" description="Low complexity" evidence="1">
    <location>
        <begin position="27"/>
        <end position="38"/>
    </location>
</feature>
<evidence type="ECO:0000313" key="2">
    <source>
        <dbReference type="EMBL" id="CAK9070953.1"/>
    </source>
</evidence>
<sequence length="512" mass="57041">MPKRGKRPSRSEETELPGGVPPPAAPAAPGLSAPSAPSTRRKAEELMQRLWNGELAQSRETAKLPPPTDEKLVSVKGTLEGYSSTDCLPHGEAFFPVMSSAELAPLLVPVNQPEKVKSTFEEYGVCVVTNVLTGEECEVLEELWHDDLLQLLRGNKSQASEVPAVSKDLRAWPKHWDNHLGMKGTASKHGLAHGSFAWAARLHPKVRQVFADLYDAEQQELVVGLNPVFWSSAQDAGKDTNPEWLHVDQNHRTGVTWPCAQGVLYVWPSEGSSSSSTVVWPKSHTEVYERMMEDPLAMLRGRSLAGQTVKLKELNQPHLREELMSEALLNARRVPCPAGSLLLWDSRTVHQGWRGGPRLAQPICWEPRVRRSEEALKRKLWMCCSGVPSTHSAAEGRVHDMAKEAPSPSLEDGLPLLRACLVPYGIRSNQELDTYGLHFEIITRQKLFLAASNKLRTWPIHMAHDFSVRKRQTRTTKHRGRRVLGLSNSRPFGLPKPPSRSPQPLGTMWCLP</sequence>
<gene>
    <name evidence="2" type="ORF">CCMP2556_LOCUS34917</name>
</gene>
<reference evidence="2 3" key="1">
    <citation type="submission" date="2024-02" db="EMBL/GenBank/DDBJ databases">
        <authorList>
            <person name="Chen Y."/>
            <person name="Shah S."/>
            <person name="Dougan E. K."/>
            <person name="Thang M."/>
            <person name="Chan C."/>
        </authorList>
    </citation>
    <scope>NUCLEOTIDE SEQUENCE [LARGE SCALE GENOMIC DNA]</scope>
</reference>
<keyword evidence="3" id="KW-1185">Reference proteome</keyword>
<dbReference type="SUPFAM" id="SSF51197">
    <property type="entry name" value="Clavaminate synthase-like"/>
    <property type="match status" value="1"/>
</dbReference>
<proteinExistence type="predicted"/>
<dbReference type="Pfam" id="PF05721">
    <property type="entry name" value="PhyH"/>
    <property type="match status" value="1"/>
</dbReference>
<dbReference type="Gene3D" id="2.60.120.620">
    <property type="entry name" value="q2cbj1_9rhob like domain"/>
    <property type="match status" value="1"/>
</dbReference>
<comment type="caution">
    <text evidence="2">The sequence shown here is derived from an EMBL/GenBank/DDBJ whole genome shotgun (WGS) entry which is preliminary data.</text>
</comment>
<evidence type="ECO:0008006" key="4">
    <source>
        <dbReference type="Google" id="ProtNLM"/>
    </source>
</evidence>